<reference evidence="1 2" key="1">
    <citation type="journal article" date="2020" name="Front. Microbiol.">
        <title>Design of Bacterial Strain-Specific qPCR Assays Using NGS Data and Publicly Available Resources and Its Application to Track Biocontrol Strains.</title>
        <authorList>
            <person name="Hernandez I."/>
            <person name="Sant C."/>
            <person name="Martinez R."/>
            <person name="Fernandez C."/>
        </authorList>
    </citation>
    <scope>NUCLEOTIDE SEQUENCE [LARGE SCALE GENOMIC DNA]</scope>
    <source>
        <strain evidence="1 2">B24</strain>
    </source>
</reference>
<dbReference type="AlphaFoldDB" id="A0A7D8AHT0"/>
<dbReference type="RefSeq" id="WP_182254585.1">
    <property type="nucleotide sequence ID" value="NZ_CP043732.1"/>
</dbReference>
<evidence type="ECO:0000313" key="2">
    <source>
        <dbReference type="Proteomes" id="UP000515708"/>
    </source>
</evidence>
<protein>
    <submittedName>
        <fullName evidence="1">DUF2795 domain-containing protein</fullName>
    </submittedName>
</protein>
<gene>
    <name evidence="1" type="ORF">FVO59_03210</name>
</gene>
<dbReference type="Pfam" id="PF11387">
    <property type="entry name" value="DUF2795"/>
    <property type="match status" value="1"/>
</dbReference>
<proteinExistence type="predicted"/>
<dbReference type="Proteomes" id="UP000515708">
    <property type="component" value="Chromosome"/>
</dbReference>
<name>A0A7D8AHT0_9MICO</name>
<evidence type="ECO:0000313" key="1">
    <source>
        <dbReference type="EMBL" id="QMU96325.1"/>
    </source>
</evidence>
<sequence>MSPSAALKGFLAGMEYPATKDDLLREAARDRLDRDDILALENLSGSSYSARRQILAALHMNREDAAPAAA</sequence>
<accession>A0A7D8AHT0</accession>
<organism evidence="1 2">
    <name type="scientific">Microbacterium esteraromaticum</name>
    <dbReference type="NCBI Taxonomy" id="57043"/>
    <lineage>
        <taxon>Bacteria</taxon>
        <taxon>Bacillati</taxon>
        <taxon>Actinomycetota</taxon>
        <taxon>Actinomycetes</taxon>
        <taxon>Micrococcales</taxon>
        <taxon>Microbacteriaceae</taxon>
        <taxon>Microbacterium</taxon>
    </lineage>
</organism>
<dbReference type="EMBL" id="CP043732">
    <property type="protein sequence ID" value="QMU96325.1"/>
    <property type="molecule type" value="Genomic_DNA"/>
</dbReference>
<dbReference type="InterPro" id="IPR021527">
    <property type="entry name" value="DUF2795"/>
</dbReference>